<dbReference type="InterPro" id="IPR017927">
    <property type="entry name" value="FAD-bd_FR_type"/>
</dbReference>
<evidence type="ECO:0000256" key="9">
    <source>
        <dbReference type="ARBA" id="ARBA00022857"/>
    </source>
</evidence>
<dbReference type="EMBL" id="LR890047">
    <property type="protein sequence ID" value="CAD6507033.1"/>
    <property type="molecule type" value="Genomic_DNA"/>
</dbReference>
<evidence type="ECO:0000256" key="8">
    <source>
        <dbReference type="ARBA" id="ARBA00022827"/>
    </source>
</evidence>
<proteinExistence type="inferred from homology"/>
<dbReference type="GO" id="GO:0000166">
    <property type="term" value="F:nucleotide binding"/>
    <property type="evidence" value="ECO:0007669"/>
    <property type="project" value="UniProtKB-KW"/>
</dbReference>
<organism evidence="17 18">
    <name type="scientific">Candidatus Profftia tarda</name>
    <dbReference type="NCBI Taxonomy" id="1177216"/>
    <lineage>
        <taxon>Bacteria</taxon>
        <taxon>Pseudomonadati</taxon>
        <taxon>Pseudomonadota</taxon>
        <taxon>Gammaproteobacteria</taxon>
        <taxon>Enterobacterales</taxon>
        <taxon>Enterobacteriaceae</taxon>
        <taxon>Candidatus Profftia</taxon>
    </lineage>
</organism>
<evidence type="ECO:0000256" key="2">
    <source>
        <dbReference type="ARBA" id="ARBA00008312"/>
    </source>
</evidence>
<comment type="catalytic activity">
    <reaction evidence="14">
        <text>reduced [flavodoxin] + NADP(+) = oxidized [flavodoxin] + NADPH + 2 H(+)</text>
        <dbReference type="Rhea" id="RHEA:50756"/>
        <dbReference type="Rhea" id="RHEA-COMP:10622"/>
        <dbReference type="Rhea" id="RHEA-COMP:10623"/>
        <dbReference type="ChEBI" id="CHEBI:15378"/>
        <dbReference type="ChEBI" id="CHEBI:57618"/>
        <dbReference type="ChEBI" id="CHEBI:57783"/>
        <dbReference type="ChEBI" id="CHEBI:58210"/>
        <dbReference type="ChEBI" id="CHEBI:58349"/>
        <dbReference type="EC" id="1.19.1.1"/>
    </reaction>
</comment>
<dbReference type="KEGG" id="ptf:PROFFT_A_00300"/>
<evidence type="ECO:0000313" key="18">
    <source>
        <dbReference type="Proteomes" id="UP000683585"/>
    </source>
</evidence>
<dbReference type="Gene3D" id="2.40.30.10">
    <property type="entry name" value="Translation factors"/>
    <property type="match status" value="1"/>
</dbReference>
<dbReference type="PROSITE" id="PS51384">
    <property type="entry name" value="FAD_FR"/>
    <property type="match status" value="1"/>
</dbReference>
<dbReference type="GO" id="GO:0034599">
    <property type="term" value="P:cellular response to oxidative stress"/>
    <property type="evidence" value="ECO:0007669"/>
    <property type="project" value="TreeGrafter"/>
</dbReference>
<dbReference type="SUPFAM" id="SSF63380">
    <property type="entry name" value="Riboflavin synthase domain-like"/>
    <property type="match status" value="1"/>
</dbReference>
<dbReference type="InterPro" id="IPR039261">
    <property type="entry name" value="FNR_nucleotide-bd"/>
</dbReference>
<comment type="similarity">
    <text evidence="2">Belongs to the ferredoxin--NADP reductase type 1 family.</text>
</comment>
<dbReference type="SUPFAM" id="SSF52343">
    <property type="entry name" value="Ferredoxin reductase-like, C-terminal NADP-linked domain"/>
    <property type="match status" value="1"/>
</dbReference>
<keyword evidence="7" id="KW-0547">Nucleotide-binding</keyword>
<keyword evidence="10 17" id="KW-0560">Oxidoreductase</keyword>
<reference evidence="17" key="1">
    <citation type="submission" date="2020-10" db="EMBL/GenBank/DDBJ databases">
        <authorList>
            <person name="Szabo G."/>
        </authorList>
    </citation>
    <scope>NUCLEOTIDE SEQUENCE</scope>
    <source>
        <strain evidence="17">PROFFT</strain>
    </source>
</reference>
<comment type="cofactor">
    <cofactor evidence="1">
        <name>FAD</name>
        <dbReference type="ChEBI" id="CHEBI:57692"/>
    </cofactor>
</comment>
<evidence type="ECO:0000256" key="11">
    <source>
        <dbReference type="ARBA" id="ARBA00029856"/>
    </source>
</evidence>
<evidence type="ECO:0000256" key="5">
    <source>
        <dbReference type="ARBA" id="ARBA00020327"/>
    </source>
</evidence>
<sequence length="249" mass="28077">MMSESVTGIITQVRHWTHHLFSIIVEAPINQFKAGQFAKISLVIDGKRVQRAYSYVNAPSSIKLEFYIVAVNNGTLSTRLRTIKINDTLQISKDAAGFFVLEEVPDSKNLWMLATGTGIGPYLSILQEGKDLQRFENIVLVHAVRFAEDLSYLPLMQNLQKRYHGKLHFQCVISRGNLLKDLPGRVPTLIQNGALESSVGLTIDKLDSHVMLCGNPQMVRDTQQLLQETRGMSKNLRSRPGHITSENYW</sequence>
<dbReference type="Pfam" id="PF00175">
    <property type="entry name" value="NAD_binding_1"/>
    <property type="match status" value="1"/>
</dbReference>
<dbReference type="EC" id="1.19.1.1" evidence="3"/>
<dbReference type="EC" id="1.18.1.2" evidence="4"/>
<dbReference type="GO" id="GO:0042167">
    <property type="term" value="P:heme catabolic process"/>
    <property type="evidence" value="ECO:0007669"/>
    <property type="project" value="TreeGrafter"/>
</dbReference>
<dbReference type="FunFam" id="3.40.50.80:FF:000013">
    <property type="entry name" value="Ferredoxin--NADP(+) reductase"/>
    <property type="match status" value="1"/>
</dbReference>
<evidence type="ECO:0000313" key="17">
    <source>
        <dbReference type="EMBL" id="CAD6507033.1"/>
    </source>
</evidence>
<dbReference type="Pfam" id="PF00970">
    <property type="entry name" value="FAD_binding_6"/>
    <property type="match status" value="1"/>
</dbReference>
<evidence type="ECO:0000259" key="16">
    <source>
        <dbReference type="PROSITE" id="PS51384"/>
    </source>
</evidence>
<dbReference type="Proteomes" id="UP000683585">
    <property type="component" value="Chromosome"/>
</dbReference>
<dbReference type="InterPro" id="IPR033892">
    <property type="entry name" value="FNR_bac"/>
</dbReference>
<protein>
    <recommendedName>
        <fullName evidence="5">Flavodoxin/ferredoxin--NADP reductase</fullName>
        <ecNumber evidence="4">1.18.1.2</ecNumber>
        <ecNumber evidence="3">1.19.1.1</ecNumber>
    </recommendedName>
    <alternativeName>
        <fullName evidence="13">Ferredoxin (flavodoxin):NADP(+) oxidoreductase</fullName>
    </alternativeName>
    <alternativeName>
        <fullName evidence="11">Ferredoxin--NADP reductase</fullName>
    </alternativeName>
    <alternativeName>
        <fullName evidence="12">Flavodoxin--NADP reductase</fullName>
    </alternativeName>
</protein>
<evidence type="ECO:0000256" key="15">
    <source>
        <dbReference type="ARBA" id="ARBA00047776"/>
    </source>
</evidence>
<keyword evidence="9" id="KW-0521">NADP</keyword>
<keyword evidence="6" id="KW-0285">Flavoprotein</keyword>
<evidence type="ECO:0000256" key="10">
    <source>
        <dbReference type="ARBA" id="ARBA00023002"/>
    </source>
</evidence>
<evidence type="ECO:0000256" key="7">
    <source>
        <dbReference type="ARBA" id="ARBA00022741"/>
    </source>
</evidence>
<evidence type="ECO:0000256" key="6">
    <source>
        <dbReference type="ARBA" id="ARBA00022630"/>
    </source>
</evidence>
<gene>
    <name evidence="17" type="primary">fpr</name>
    <name evidence="17" type="ORF">PROFFT_A_00300</name>
</gene>
<dbReference type="InterPro" id="IPR008333">
    <property type="entry name" value="Cbr1-like_FAD-bd_dom"/>
</dbReference>
<name>A0A8E4EY98_9ENTR</name>
<dbReference type="InterPro" id="IPR017938">
    <property type="entry name" value="Riboflavin_synthase-like_b-brl"/>
</dbReference>
<keyword evidence="8" id="KW-0274">FAD</keyword>
<feature type="domain" description="FAD-binding FR-type" evidence="16">
    <location>
        <begin position="3"/>
        <end position="102"/>
    </location>
</feature>
<evidence type="ECO:0000256" key="1">
    <source>
        <dbReference type="ARBA" id="ARBA00001974"/>
    </source>
</evidence>
<dbReference type="Gene3D" id="3.40.50.80">
    <property type="entry name" value="Nucleotide-binding domain of ferredoxin-NADP reductase (FNR) module"/>
    <property type="match status" value="1"/>
</dbReference>
<dbReference type="AlphaFoldDB" id="A0A8E4EY98"/>
<evidence type="ECO:0000256" key="13">
    <source>
        <dbReference type="ARBA" id="ARBA00030173"/>
    </source>
</evidence>
<dbReference type="InterPro" id="IPR001433">
    <property type="entry name" value="OxRdtase_FAD/NAD-bd"/>
</dbReference>
<dbReference type="PANTHER" id="PTHR47878">
    <property type="entry name" value="OXIDOREDUCTASE FAD/NAD(P)-BINDING DOMAIN PROTEIN"/>
    <property type="match status" value="1"/>
</dbReference>
<dbReference type="NCBIfam" id="NF008178">
    <property type="entry name" value="PRK10926.1"/>
    <property type="match status" value="1"/>
</dbReference>
<evidence type="ECO:0000256" key="12">
    <source>
        <dbReference type="ARBA" id="ARBA00030000"/>
    </source>
</evidence>
<dbReference type="CDD" id="cd06195">
    <property type="entry name" value="FNR1"/>
    <property type="match status" value="1"/>
</dbReference>
<evidence type="ECO:0000256" key="3">
    <source>
        <dbReference type="ARBA" id="ARBA00012872"/>
    </source>
</evidence>
<evidence type="ECO:0000256" key="14">
    <source>
        <dbReference type="ARBA" id="ARBA00047271"/>
    </source>
</evidence>
<keyword evidence="18" id="KW-1185">Reference proteome</keyword>
<dbReference type="PANTHER" id="PTHR47878:SF1">
    <property type="entry name" value="FLAVODOXIN_FERREDOXIN--NADP REDUCTASE"/>
    <property type="match status" value="1"/>
</dbReference>
<accession>A0A8E4EY98</accession>
<dbReference type="GO" id="GO:0004324">
    <property type="term" value="F:ferredoxin-NADP+ reductase activity"/>
    <property type="evidence" value="ECO:0007669"/>
    <property type="project" value="UniProtKB-EC"/>
</dbReference>
<comment type="catalytic activity">
    <reaction evidence="15">
        <text>2 reduced [2Fe-2S]-[ferredoxin] + NADP(+) + H(+) = 2 oxidized [2Fe-2S]-[ferredoxin] + NADPH</text>
        <dbReference type="Rhea" id="RHEA:20125"/>
        <dbReference type="Rhea" id="RHEA-COMP:10000"/>
        <dbReference type="Rhea" id="RHEA-COMP:10001"/>
        <dbReference type="ChEBI" id="CHEBI:15378"/>
        <dbReference type="ChEBI" id="CHEBI:33737"/>
        <dbReference type="ChEBI" id="CHEBI:33738"/>
        <dbReference type="ChEBI" id="CHEBI:57783"/>
        <dbReference type="ChEBI" id="CHEBI:58349"/>
        <dbReference type="EC" id="1.18.1.2"/>
    </reaction>
</comment>
<dbReference type="InterPro" id="IPR051930">
    <property type="entry name" value="FNR_type-1"/>
</dbReference>
<evidence type="ECO:0000256" key="4">
    <source>
        <dbReference type="ARBA" id="ARBA00013223"/>
    </source>
</evidence>